<evidence type="ECO:0000313" key="2">
    <source>
        <dbReference type="Proteomes" id="UP000244892"/>
    </source>
</evidence>
<dbReference type="EMBL" id="CP029210">
    <property type="protein sequence ID" value="AWI52355.1"/>
    <property type="molecule type" value="Genomic_DNA"/>
</dbReference>
<dbReference type="OrthoDB" id="5622143at2"/>
<dbReference type="InterPro" id="IPR054249">
    <property type="entry name" value="DUF6976"/>
</dbReference>
<dbReference type="Proteomes" id="UP000244892">
    <property type="component" value="Chromosome"/>
</dbReference>
<dbReference type="KEGG" id="aon:DEH84_02095"/>
<evidence type="ECO:0000313" key="1">
    <source>
        <dbReference type="EMBL" id="AWI52355.1"/>
    </source>
</evidence>
<dbReference type="RefSeq" id="WP_109034312.1">
    <property type="nucleotide sequence ID" value="NZ_CP029210.1"/>
</dbReference>
<reference evidence="1 2" key="1">
    <citation type="submission" date="2018-05" db="EMBL/GenBank/DDBJ databases">
        <title>complete genome sequence of Aquabacterium olei NBRC 110486.</title>
        <authorList>
            <person name="Tang B."/>
            <person name="Chang J."/>
            <person name="Zhang L."/>
            <person name="Yang H."/>
        </authorList>
    </citation>
    <scope>NUCLEOTIDE SEQUENCE [LARGE SCALE GENOMIC DNA]</scope>
    <source>
        <strain evidence="1 2">NBRC 110486</strain>
    </source>
</reference>
<protein>
    <submittedName>
        <fullName evidence="1">Uncharacterized protein</fullName>
    </submittedName>
</protein>
<organism evidence="1 2">
    <name type="scientific">Aquabacterium olei</name>
    <dbReference type="NCBI Taxonomy" id="1296669"/>
    <lineage>
        <taxon>Bacteria</taxon>
        <taxon>Pseudomonadati</taxon>
        <taxon>Pseudomonadota</taxon>
        <taxon>Betaproteobacteria</taxon>
        <taxon>Burkholderiales</taxon>
        <taxon>Aquabacterium</taxon>
    </lineage>
</organism>
<accession>A0A2U8FMW9</accession>
<dbReference type="Pfam" id="PF22396">
    <property type="entry name" value="DUF6976"/>
    <property type="match status" value="1"/>
</dbReference>
<proteinExistence type="predicted"/>
<sequence>MSAWRQALVDHDMAVTLIESGAWLTVAGDEAALSRLPRGNWIGGTIPYFMGQEGGVTTRGQLFVTVLDQFAGHVPFVKVHDADTLPQVCLEAPENGFSLLILPAFSAVHGAYAQHAPSYEDMYMKPLVGWVAGVHLDDMGQRRPKVVDGTTGRMHEDRAVVLHVPLPDSLGADVRIVNLFEQGEGPRIQFEHDGFEVRDCLIDGVRTPLAAYLQERRHDTRLPLVADCNGAAVNVSFRWVDATQGQVAFYGPVFRGIEYRLARPFAGQYHEAFSQAGADLPEAQFSCNCILNYLYGELEGRRTGEAIGPMTFGEVAYQLLNQTMVQLTLSLR</sequence>
<name>A0A2U8FMW9_9BURK</name>
<dbReference type="AlphaFoldDB" id="A0A2U8FMW9"/>
<gene>
    <name evidence="1" type="ORF">DEH84_02095</name>
</gene>
<keyword evidence="2" id="KW-1185">Reference proteome</keyword>